<gene>
    <name evidence="1" type="ORF">ATSB10_31720</name>
</gene>
<dbReference type="STRING" id="445710.ATSB10_31720"/>
<accession>A0A160N3Q4</accession>
<dbReference type="Proteomes" id="UP000077255">
    <property type="component" value="Chromosome"/>
</dbReference>
<dbReference type="PATRIC" id="fig|445710.3.peg.3171"/>
<dbReference type="OrthoDB" id="9800901at2"/>
<evidence type="ECO:0000313" key="1">
    <source>
        <dbReference type="EMBL" id="AND70626.1"/>
    </source>
</evidence>
<dbReference type="KEGG" id="dtx:ATSB10_31720"/>
<keyword evidence="2" id="KW-1185">Reference proteome</keyword>
<reference evidence="1 2" key="1">
    <citation type="submission" date="2016-02" db="EMBL/GenBank/DDBJ databases">
        <title>Complete genome sequencing and analysis of ATSB10, Dyella thiooxydans isolated from rhizosphere soil of sunflower (Helianthus annuus L.).</title>
        <authorList>
            <person name="Lee Y."/>
            <person name="Hwangbo K."/>
            <person name="Chung H."/>
            <person name="Yoo J."/>
            <person name="Kim K.Y."/>
            <person name="Sa T.M."/>
            <person name="Um Y."/>
            <person name="Madhaiyan M."/>
        </authorList>
    </citation>
    <scope>NUCLEOTIDE SEQUENCE [LARGE SCALE GENOMIC DNA]</scope>
    <source>
        <strain evidence="1 2">ATSB10</strain>
    </source>
</reference>
<protein>
    <submittedName>
        <fullName evidence="1">Uncharacterized protein</fullName>
    </submittedName>
</protein>
<organism evidence="1 2">
    <name type="scientific">Dyella thiooxydans</name>
    <dbReference type="NCBI Taxonomy" id="445710"/>
    <lineage>
        <taxon>Bacteria</taxon>
        <taxon>Pseudomonadati</taxon>
        <taxon>Pseudomonadota</taxon>
        <taxon>Gammaproteobacteria</taxon>
        <taxon>Lysobacterales</taxon>
        <taxon>Rhodanobacteraceae</taxon>
        <taxon>Dyella</taxon>
    </lineage>
</organism>
<name>A0A160N3Q4_9GAMM</name>
<dbReference type="RefSeq" id="WP_063673636.1">
    <property type="nucleotide sequence ID" value="NZ_CP014841.1"/>
</dbReference>
<proteinExistence type="predicted"/>
<evidence type="ECO:0000313" key="2">
    <source>
        <dbReference type="Proteomes" id="UP000077255"/>
    </source>
</evidence>
<sequence length="310" mass="34162">MSESKASAGSAAADLILALAEALQYISYDTKASAALLGVKPEAFKADLRDRQDSVARKAAHQTRMVHMAESLETYAWEGTWPRDQNDLMENLAEFEVATELLNGKHGCCLIDPNHDVLVPEASRSCLLDVLTAAQTRLAIELESLINVPMLAALARVSEKTIRMASNPNNDRPLKTVKDGSATFIRSEDALEWLGRRSDFKPTRYHVSAESRPRPVTFPALAEHLRAVRNERGLTVEALSEALSWSDDTLAAYRALETATAPVDLAALQPRHLAQVAKHLEIHEPLEFARENYRLIAGAFSEALVKEQLA</sequence>
<dbReference type="AlphaFoldDB" id="A0A160N3Q4"/>
<dbReference type="EMBL" id="CP014841">
    <property type="protein sequence ID" value="AND70626.1"/>
    <property type="molecule type" value="Genomic_DNA"/>
</dbReference>